<accession>A0A0B7K487</accession>
<dbReference type="SUPFAM" id="SSF50939">
    <property type="entry name" value="Sialidases"/>
    <property type="match status" value="1"/>
</dbReference>
<dbReference type="PANTHER" id="PTHR38792">
    <property type="entry name" value="BNR/ASP-BOX REPEAT DOMAIN PROTEIN (AFU_ORTHOLOGUE AFUA_7G06430)-RELATED"/>
    <property type="match status" value="1"/>
</dbReference>
<feature type="chain" id="PRO_5044541132" description="Sialidase domain-containing protein" evidence="1">
    <location>
        <begin position="24"/>
        <end position="363"/>
    </location>
</feature>
<evidence type="ECO:0000256" key="1">
    <source>
        <dbReference type="SAM" id="SignalP"/>
    </source>
</evidence>
<dbReference type="PANTHER" id="PTHR38792:SF3">
    <property type="entry name" value="BNR_ASP-BOX REPEAT DOMAIN PROTEIN (AFU_ORTHOLOGUE AFUA_7G06430)-RELATED"/>
    <property type="match status" value="1"/>
</dbReference>
<feature type="signal peptide" evidence="1">
    <location>
        <begin position="1"/>
        <end position="23"/>
    </location>
</feature>
<reference evidence="4" key="2">
    <citation type="submission" date="2020-10" db="EMBL/GenBank/DDBJ databases">
        <title>High-Quality Genome Resource of Clonostachys rosea strain S41 by Oxford Nanopore Long-Read Sequencing.</title>
        <authorList>
            <person name="Wang H."/>
        </authorList>
    </citation>
    <scope>NUCLEOTIDE SEQUENCE</scope>
    <source>
        <strain evidence="4">S41</strain>
    </source>
</reference>
<evidence type="ECO:0000259" key="2">
    <source>
        <dbReference type="Pfam" id="PF13088"/>
    </source>
</evidence>
<dbReference type="AlphaFoldDB" id="A0A0B7K487"/>
<evidence type="ECO:0000313" key="4">
    <source>
        <dbReference type="EMBL" id="KAF9746052.1"/>
    </source>
</evidence>
<dbReference type="InterPro" id="IPR036278">
    <property type="entry name" value="Sialidase_sf"/>
</dbReference>
<dbReference type="EMBL" id="JADCTT010000012">
    <property type="protein sequence ID" value="KAF9746052.1"/>
    <property type="molecule type" value="Genomic_DNA"/>
</dbReference>
<protein>
    <recommendedName>
        <fullName evidence="2">Sialidase domain-containing protein</fullName>
    </recommendedName>
</protein>
<dbReference type="Pfam" id="PF13088">
    <property type="entry name" value="BNR_2"/>
    <property type="match status" value="1"/>
</dbReference>
<keyword evidence="1" id="KW-0732">Signal</keyword>
<name>A0A0B7K487_BIOOC</name>
<evidence type="ECO:0000313" key="3">
    <source>
        <dbReference type="EMBL" id="CEO50362.1"/>
    </source>
</evidence>
<dbReference type="EMBL" id="CDPU01000018">
    <property type="protein sequence ID" value="CEO50362.1"/>
    <property type="molecule type" value="Genomic_DNA"/>
</dbReference>
<gene>
    <name evidence="3" type="ORF">BN869_000006420_1</name>
    <name evidence="4" type="ORF">IM811_004353</name>
</gene>
<proteinExistence type="predicted"/>
<organism evidence="3">
    <name type="scientific">Bionectria ochroleuca</name>
    <name type="common">Gliocladium roseum</name>
    <dbReference type="NCBI Taxonomy" id="29856"/>
    <lineage>
        <taxon>Eukaryota</taxon>
        <taxon>Fungi</taxon>
        <taxon>Dikarya</taxon>
        <taxon>Ascomycota</taxon>
        <taxon>Pezizomycotina</taxon>
        <taxon>Sordariomycetes</taxon>
        <taxon>Hypocreomycetidae</taxon>
        <taxon>Hypocreales</taxon>
        <taxon>Bionectriaceae</taxon>
        <taxon>Clonostachys</taxon>
    </lineage>
</organism>
<feature type="domain" description="Sialidase" evidence="2">
    <location>
        <begin position="139"/>
        <end position="357"/>
    </location>
</feature>
<dbReference type="Gene3D" id="2.120.10.10">
    <property type="match status" value="1"/>
</dbReference>
<sequence length="363" mass="38689">MALSSLFMCASLLTAVFAPLAAATPLASIQKRDVSRNGEPGLLGTGETYYPRVTKLKDGSLLSCRTSMEGSNSVLRTARSTNGGWDWTDVGSIASGPRATGDLDNCFLHQLASGRILAAFRNHDVSNSQWTYYRLIVSYSDNNGNDWSFLSMPRESGTRGLGIWEPFMMDAQDGSLMFYYSRETNTAGTDQDSILIRSYDGGKSWTVDQTISGGGITSRDGMLGVVRTGGSNLIAVFETMAPDIGIHSVTSSDDGATWGNRRLVYRSSVSGATHGAPQVALVGSKLVTSFQTNEDNVGASSFAIKVVTSTNGGASWGEKTTVLNSCEWAGMATVDNGHVVVVCSLNVQPVSSRYSLSQIMNVS</sequence>
<dbReference type="CDD" id="cd15482">
    <property type="entry name" value="Sialidase_non-viral"/>
    <property type="match status" value="1"/>
</dbReference>
<reference evidence="3" key="1">
    <citation type="submission" date="2015-01" db="EMBL/GenBank/DDBJ databases">
        <authorList>
            <person name="Durling Mikael"/>
        </authorList>
    </citation>
    <scope>NUCLEOTIDE SEQUENCE</scope>
</reference>
<dbReference type="Proteomes" id="UP000616885">
    <property type="component" value="Unassembled WGS sequence"/>
</dbReference>
<dbReference type="InterPro" id="IPR011040">
    <property type="entry name" value="Sialidase"/>
</dbReference>